<keyword evidence="3" id="KW-0804">Transcription</keyword>
<dbReference type="PANTHER" id="PTHR30146">
    <property type="entry name" value="LACI-RELATED TRANSCRIPTIONAL REPRESSOR"/>
    <property type="match status" value="1"/>
</dbReference>
<dbReference type="RefSeq" id="WP_364371021.1">
    <property type="nucleotide sequence ID" value="NZ_JBHMCF010000002.1"/>
</dbReference>
<evidence type="ECO:0000256" key="1">
    <source>
        <dbReference type="ARBA" id="ARBA00023015"/>
    </source>
</evidence>
<feature type="domain" description="HTH lacI-type" evidence="4">
    <location>
        <begin position="5"/>
        <end position="59"/>
    </location>
</feature>
<name>A0ABV5NCE7_9ACTN</name>
<dbReference type="SUPFAM" id="SSF53822">
    <property type="entry name" value="Periplasmic binding protein-like I"/>
    <property type="match status" value="1"/>
</dbReference>
<dbReference type="Gene3D" id="1.10.260.40">
    <property type="entry name" value="lambda repressor-like DNA-binding domains"/>
    <property type="match status" value="1"/>
</dbReference>
<dbReference type="Proteomes" id="UP001589568">
    <property type="component" value="Unassembled WGS sequence"/>
</dbReference>
<protein>
    <submittedName>
        <fullName evidence="5">LacI family DNA-binding transcriptional regulator</fullName>
    </submittedName>
</protein>
<dbReference type="EMBL" id="JBHMCF010000002">
    <property type="protein sequence ID" value="MFB9467968.1"/>
    <property type="molecule type" value="Genomic_DNA"/>
</dbReference>
<proteinExistence type="predicted"/>
<dbReference type="PANTHER" id="PTHR30146:SF109">
    <property type="entry name" value="HTH-TYPE TRANSCRIPTIONAL REGULATOR GALS"/>
    <property type="match status" value="1"/>
</dbReference>
<dbReference type="CDD" id="cd01392">
    <property type="entry name" value="HTH_LacI"/>
    <property type="match status" value="1"/>
</dbReference>
<dbReference type="InterPro" id="IPR010982">
    <property type="entry name" value="Lambda_DNA-bd_dom_sf"/>
</dbReference>
<evidence type="ECO:0000256" key="2">
    <source>
        <dbReference type="ARBA" id="ARBA00023125"/>
    </source>
</evidence>
<gene>
    <name evidence="5" type="ORF">ACFFR3_00540</name>
</gene>
<sequence length="341" mass="36864">MNRAPGMVDVAREAGVSHVTVSRVLNDHPSVRPETRARVEAAIEKLGYRRNSVARALKSRRSSTIGVVLAGAELYELPRMLRGVQSAAQRAGYWVNLASWQGGSTRDFAETLRRLTDQAVEAVAVIGDRPMVVDALAEIATDVPVTVIVSGTVPNPDLGFVELDQELGARLAVRHLLRLGHRRIAYLTGALRTYDARARVDGWRAALAEVPEAQGELFEGDFTGNSGYRLATYLVTRHEAEPPTAIFTGNDQMAMGVLAAFAELGVRVPQDVSLVGFDDIPGAAYLVPALTTVRQDFLGLGERCVEQLLGRIKGDAPATERIPPELVVRRSTAPPRDQAGS</sequence>
<reference evidence="5 6" key="1">
    <citation type="submission" date="2024-09" db="EMBL/GenBank/DDBJ databases">
        <authorList>
            <person name="Sun Q."/>
            <person name="Mori K."/>
        </authorList>
    </citation>
    <scope>NUCLEOTIDE SEQUENCE [LARGE SCALE GENOMIC DNA]</scope>
    <source>
        <strain evidence="5 6">JCM 3324</strain>
    </source>
</reference>
<keyword evidence="6" id="KW-1185">Reference proteome</keyword>
<evidence type="ECO:0000313" key="6">
    <source>
        <dbReference type="Proteomes" id="UP001589568"/>
    </source>
</evidence>
<comment type="caution">
    <text evidence="5">The sequence shown here is derived from an EMBL/GenBank/DDBJ whole genome shotgun (WGS) entry which is preliminary data.</text>
</comment>
<dbReference type="SUPFAM" id="SSF47413">
    <property type="entry name" value="lambda repressor-like DNA-binding domains"/>
    <property type="match status" value="1"/>
</dbReference>
<dbReference type="Gene3D" id="3.40.50.2300">
    <property type="match status" value="2"/>
</dbReference>
<keyword evidence="2 5" id="KW-0238">DNA-binding</keyword>
<accession>A0ABV5NCE7</accession>
<dbReference type="InterPro" id="IPR046335">
    <property type="entry name" value="LacI/GalR-like_sensor"/>
</dbReference>
<dbReference type="Pfam" id="PF00356">
    <property type="entry name" value="LacI"/>
    <property type="match status" value="1"/>
</dbReference>
<dbReference type="PROSITE" id="PS00356">
    <property type="entry name" value="HTH_LACI_1"/>
    <property type="match status" value="1"/>
</dbReference>
<keyword evidence="1" id="KW-0805">Transcription regulation</keyword>
<dbReference type="GO" id="GO:0003677">
    <property type="term" value="F:DNA binding"/>
    <property type="evidence" value="ECO:0007669"/>
    <property type="project" value="UniProtKB-KW"/>
</dbReference>
<dbReference type="Pfam" id="PF13377">
    <property type="entry name" value="Peripla_BP_3"/>
    <property type="match status" value="1"/>
</dbReference>
<evidence type="ECO:0000313" key="5">
    <source>
        <dbReference type="EMBL" id="MFB9467968.1"/>
    </source>
</evidence>
<dbReference type="CDD" id="cd01574">
    <property type="entry name" value="PBP1_LacI"/>
    <property type="match status" value="1"/>
</dbReference>
<evidence type="ECO:0000256" key="3">
    <source>
        <dbReference type="ARBA" id="ARBA00023163"/>
    </source>
</evidence>
<dbReference type="SMART" id="SM00354">
    <property type="entry name" value="HTH_LACI"/>
    <property type="match status" value="1"/>
</dbReference>
<organism evidence="5 6">
    <name type="scientific">Nonomuraea salmonea</name>
    <dbReference type="NCBI Taxonomy" id="46181"/>
    <lineage>
        <taxon>Bacteria</taxon>
        <taxon>Bacillati</taxon>
        <taxon>Actinomycetota</taxon>
        <taxon>Actinomycetes</taxon>
        <taxon>Streptosporangiales</taxon>
        <taxon>Streptosporangiaceae</taxon>
        <taxon>Nonomuraea</taxon>
    </lineage>
</organism>
<dbReference type="InterPro" id="IPR000843">
    <property type="entry name" value="HTH_LacI"/>
</dbReference>
<dbReference type="InterPro" id="IPR028082">
    <property type="entry name" value="Peripla_BP_I"/>
</dbReference>
<dbReference type="PROSITE" id="PS50932">
    <property type="entry name" value="HTH_LACI_2"/>
    <property type="match status" value="1"/>
</dbReference>
<evidence type="ECO:0000259" key="4">
    <source>
        <dbReference type="PROSITE" id="PS50932"/>
    </source>
</evidence>